<accession>A0A917FZF9</accession>
<evidence type="ECO:0000256" key="2">
    <source>
        <dbReference type="ARBA" id="ARBA00022475"/>
    </source>
</evidence>
<feature type="transmembrane region" description="Helical" evidence="10">
    <location>
        <begin position="20"/>
        <end position="45"/>
    </location>
</feature>
<evidence type="ECO:0000256" key="6">
    <source>
        <dbReference type="ARBA" id="ARBA00023303"/>
    </source>
</evidence>
<dbReference type="EMBL" id="BMJT01000002">
    <property type="protein sequence ID" value="GGG15188.1"/>
    <property type="molecule type" value="Genomic_DNA"/>
</dbReference>
<feature type="binding site" evidence="10">
    <location>
        <position position="61"/>
    </location>
    <ligand>
        <name>Na(+)</name>
        <dbReference type="ChEBI" id="CHEBI:29101"/>
        <note>structural</note>
    </ligand>
</feature>
<sequence>MQDALKVGLGGMVGASLRYALSFMFSAPFATLCCNLLGAFLLAYILTKYQRALFFGTGVLGAFTTFSTFSAEVITLPLSYACSYVVITLIGGALASWSGIKLAGVVDD</sequence>
<keyword evidence="4 10" id="KW-1133">Transmembrane helix</keyword>
<comment type="catalytic activity">
    <reaction evidence="8">
        <text>fluoride(in) = fluoride(out)</text>
        <dbReference type="Rhea" id="RHEA:76159"/>
        <dbReference type="ChEBI" id="CHEBI:17051"/>
    </reaction>
    <physiologicalReaction direction="left-to-right" evidence="8">
        <dbReference type="Rhea" id="RHEA:76160"/>
    </physiologicalReaction>
</comment>
<comment type="subcellular location">
    <subcellularLocation>
        <location evidence="1 10">Cell membrane</location>
        <topology evidence="1 10">Multi-pass membrane protein</topology>
    </subcellularLocation>
</comment>
<dbReference type="Proteomes" id="UP000616608">
    <property type="component" value="Unassembled WGS sequence"/>
</dbReference>
<name>A0A917FZF9_9BACI</name>
<dbReference type="Pfam" id="PF02537">
    <property type="entry name" value="CRCB"/>
    <property type="match status" value="1"/>
</dbReference>
<organism evidence="11 12">
    <name type="scientific">Lysinibacillus alkalisoli</name>
    <dbReference type="NCBI Taxonomy" id="1911548"/>
    <lineage>
        <taxon>Bacteria</taxon>
        <taxon>Bacillati</taxon>
        <taxon>Bacillota</taxon>
        <taxon>Bacilli</taxon>
        <taxon>Bacillales</taxon>
        <taxon>Bacillaceae</taxon>
        <taxon>Lysinibacillus</taxon>
    </lineage>
</organism>
<evidence type="ECO:0000256" key="7">
    <source>
        <dbReference type="ARBA" id="ARBA00035120"/>
    </source>
</evidence>
<keyword evidence="5 10" id="KW-0472">Membrane</keyword>
<evidence type="ECO:0000256" key="9">
    <source>
        <dbReference type="ARBA" id="ARBA00049940"/>
    </source>
</evidence>
<dbReference type="GO" id="GO:0140114">
    <property type="term" value="P:cellular detoxification of fluoride"/>
    <property type="evidence" value="ECO:0007669"/>
    <property type="project" value="UniProtKB-UniRule"/>
</dbReference>
<comment type="function">
    <text evidence="9 10">Fluoride-specific ion channel. Important for reducing fluoride concentration in the cell, thus reducing its toxicity.</text>
</comment>
<evidence type="ECO:0000256" key="8">
    <source>
        <dbReference type="ARBA" id="ARBA00035585"/>
    </source>
</evidence>
<comment type="activity regulation">
    <text evidence="10">Na(+) is not transported, but it plays an essential structural role and its presence is essential for fluoride channel function.</text>
</comment>
<evidence type="ECO:0000313" key="12">
    <source>
        <dbReference type="Proteomes" id="UP000616608"/>
    </source>
</evidence>
<evidence type="ECO:0000256" key="5">
    <source>
        <dbReference type="ARBA" id="ARBA00023136"/>
    </source>
</evidence>
<comment type="caution">
    <text evidence="11">The sequence shown here is derived from an EMBL/GenBank/DDBJ whole genome shotgun (WGS) entry which is preliminary data.</text>
</comment>
<feature type="transmembrane region" description="Helical" evidence="10">
    <location>
        <begin position="77"/>
        <end position="97"/>
    </location>
</feature>
<dbReference type="InterPro" id="IPR003691">
    <property type="entry name" value="FluC"/>
</dbReference>
<dbReference type="AlphaFoldDB" id="A0A917FZF9"/>
<keyword evidence="10" id="KW-0406">Ion transport</keyword>
<dbReference type="GO" id="GO:0005886">
    <property type="term" value="C:plasma membrane"/>
    <property type="evidence" value="ECO:0007669"/>
    <property type="project" value="UniProtKB-SubCell"/>
</dbReference>
<comment type="similarity">
    <text evidence="7 10">Belongs to the fluoride channel Fluc/FEX (TC 1.A.43) family.</text>
</comment>
<dbReference type="RefSeq" id="WP_188613614.1">
    <property type="nucleotide sequence ID" value="NZ_BMJT01000002.1"/>
</dbReference>
<evidence type="ECO:0000313" key="11">
    <source>
        <dbReference type="EMBL" id="GGG15188.1"/>
    </source>
</evidence>
<proteinExistence type="inferred from homology"/>
<dbReference type="PANTHER" id="PTHR28259">
    <property type="entry name" value="FLUORIDE EXPORT PROTEIN 1-RELATED"/>
    <property type="match status" value="1"/>
</dbReference>
<keyword evidence="10" id="KW-0915">Sodium</keyword>
<evidence type="ECO:0000256" key="4">
    <source>
        <dbReference type="ARBA" id="ARBA00022989"/>
    </source>
</evidence>
<dbReference type="PANTHER" id="PTHR28259:SF1">
    <property type="entry name" value="FLUORIDE EXPORT PROTEIN 1-RELATED"/>
    <property type="match status" value="1"/>
</dbReference>
<dbReference type="GO" id="GO:0046872">
    <property type="term" value="F:metal ion binding"/>
    <property type="evidence" value="ECO:0007669"/>
    <property type="project" value="UniProtKB-KW"/>
</dbReference>
<keyword evidence="12" id="KW-1185">Reference proteome</keyword>
<feature type="transmembrane region" description="Helical" evidence="10">
    <location>
        <begin position="52"/>
        <end position="71"/>
    </location>
</feature>
<keyword evidence="3 10" id="KW-0812">Transmembrane</keyword>
<dbReference type="HAMAP" id="MF_00454">
    <property type="entry name" value="FluC"/>
    <property type="match status" value="1"/>
</dbReference>
<keyword evidence="6 10" id="KW-0407">Ion channel</keyword>
<evidence type="ECO:0000256" key="3">
    <source>
        <dbReference type="ARBA" id="ARBA00022692"/>
    </source>
</evidence>
<reference evidence="11" key="2">
    <citation type="submission" date="2020-09" db="EMBL/GenBank/DDBJ databases">
        <authorList>
            <person name="Sun Q."/>
            <person name="Zhou Y."/>
        </authorList>
    </citation>
    <scope>NUCLEOTIDE SEQUENCE</scope>
    <source>
        <strain evidence="11">CGMCC 1.15760</strain>
    </source>
</reference>
<protein>
    <recommendedName>
        <fullName evidence="10">Fluoride-specific ion channel FluC</fullName>
    </recommendedName>
</protein>
<keyword evidence="10" id="KW-0479">Metal-binding</keyword>
<evidence type="ECO:0000256" key="1">
    <source>
        <dbReference type="ARBA" id="ARBA00004651"/>
    </source>
</evidence>
<reference evidence="11" key="1">
    <citation type="journal article" date="2014" name="Int. J. Syst. Evol. Microbiol.">
        <title>Complete genome sequence of Corynebacterium casei LMG S-19264T (=DSM 44701T), isolated from a smear-ripened cheese.</title>
        <authorList>
            <consortium name="US DOE Joint Genome Institute (JGI-PGF)"/>
            <person name="Walter F."/>
            <person name="Albersmeier A."/>
            <person name="Kalinowski J."/>
            <person name="Ruckert C."/>
        </authorList>
    </citation>
    <scope>NUCLEOTIDE SEQUENCE</scope>
    <source>
        <strain evidence="11">CGMCC 1.15760</strain>
    </source>
</reference>
<keyword evidence="10" id="KW-0813">Transport</keyword>
<evidence type="ECO:0000256" key="10">
    <source>
        <dbReference type="HAMAP-Rule" id="MF_00454"/>
    </source>
</evidence>
<dbReference type="GO" id="GO:0062054">
    <property type="term" value="F:fluoride channel activity"/>
    <property type="evidence" value="ECO:0007669"/>
    <property type="project" value="UniProtKB-UniRule"/>
</dbReference>
<feature type="binding site" evidence="10">
    <location>
        <position position="64"/>
    </location>
    <ligand>
        <name>Na(+)</name>
        <dbReference type="ChEBI" id="CHEBI:29101"/>
        <note>structural</note>
    </ligand>
</feature>
<keyword evidence="2 10" id="KW-1003">Cell membrane</keyword>
<gene>
    <name evidence="11" type="primary">crcB2</name>
    <name evidence="10" type="synonym">crcB</name>
    <name evidence="10" type="synonym">fluC</name>
    <name evidence="11" type="ORF">GCM10007425_06840</name>
</gene>